<accession>A0ACB8YU60</accession>
<comment type="caution">
    <text evidence="1">The sequence shown here is derived from an EMBL/GenBank/DDBJ whole genome shotgun (WGS) entry which is preliminary data.</text>
</comment>
<organism evidence="1 2">
    <name type="scientific">Cichorium intybus</name>
    <name type="common">Chicory</name>
    <dbReference type="NCBI Taxonomy" id="13427"/>
    <lineage>
        <taxon>Eukaryota</taxon>
        <taxon>Viridiplantae</taxon>
        <taxon>Streptophyta</taxon>
        <taxon>Embryophyta</taxon>
        <taxon>Tracheophyta</taxon>
        <taxon>Spermatophyta</taxon>
        <taxon>Magnoliopsida</taxon>
        <taxon>eudicotyledons</taxon>
        <taxon>Gunneridae</taxon>
        <taxon>Pentapetalae</taxon>
        <taxon>asterids</taxon>
        <taxon>campanulids</taxon>
        <taxon>Asterales</taxon>
        <taxon>Asteraceae</taxon>
        <taxon>Cichorioideae</taxon>
        <taxon>Cichorieae</taxon>
        <taxon>Cichoriinae</taxon>
        <taxon>Cichorium</taxon>
    </lineage>
</organism>
<evidence type="ECO:0000313" key="2">
    <source>
        <dbReference type="Proteomes" id="UP001055811"/>
    </source>
</evidence>
<evidence type="ECO:0000313" key="1">
    <source>
        <dbReference type="EMBL" id="KAI3688933.1"/>
    </source>
</evidence>
<dbReference type="EMBL" id="CM042017">
    <property type="protein sequence ID" value="KAI3688933.1"/>
    <property type="molecule type" value="Genomic_DNA"/>
</dbReference>
<name>A0ACB8YU60_CICIN</name>
<gene>
    <name evidence="1" type="ORF">L2E82_46879</name>
</gene>
<dbReference type="Proteomes" id="UP001055811">
    <property type="component" value="Linkage Group LG09"/>
</dbReference>
<protein>
    <submittedName>
        <fullName evidence="1">Uncharacterized protein</fullName>
    </submittedName>
</protein>
<reference evidence="2" key="1">
    <citation type="journal article" date="2022" name="Mol. Ecol. Resour.">
        <title>The genomes of chicory, endive, great burdock and yacon provide insights into Asteraceae palaeo-polyploidization history and plant inulin production.</title>
        <authorList>
            <person name="Fan W."/>
            <person name="Wang S."/>
            <person name="Wang H."/>
            <person name="Wang A."/>
            <person name="Jiang F."/>
            <person name="Liu H."/>
            <person name="Zhao H."/>
            <person name="Xu D."/>
            <person name="Zhang Y."/>
        </authorList>
    </citation>
    <scope>NUCLEOTIDE SEQUENCE [LARGE SCALE GENOMIC DNA]</scope>
    <source>
        <strain evidence="2">cv. Punajuju</strain>
    </source>
</reference>
<proteinExistence type="predicted"/>
<keyword evidence="2" id="KW-1185">Reference proteome</keyword>
<sequence>MAVASASVMGILPIIALQANPIRRYHPPNPSRYIGFGAYAFQQSPETKGQDRSTSSIQIRSLAPLSPLTGKQEIHPIPNQKSISIIVIVIVISF</sequence>
<reference evidence="1 2" key="2">
    <citation type="journal article" date="2022" name="Mol. Ecol. Resour.">
        <title>The genomes of chicory, endive, great burdock and yacon provide insights into Asteraceae paleo-polyploidization history and plant inulin production.</title>
        <authorList>
            <person name="Fan W."/>
            <person name="Wang S."/>
            <person name="Wang H."/>
            <person name="Wang A."/>
            <person name="Jiang F."/>
            <person name="Liu H."/>
            <person name="Zhao H."/>
            <person name="Xu D."/>
            <person name="Zhang Y."/>
        </authorList>
    </citation>
    <scope>NUCLEOTIDE SEQUENCE [LARGE SCALE GENOMIC DNA]</scope>
    <source>
        <strain evidence="2">cv. Punajuju</strain>
        <tissue evidence="1">Leaves</tissue>
    </source>
</reference>